<evidence type="ECO:0000259" key="2">
    <source>
        <dbReference type="Pfam" id="PF07603"/>
    </source>
</evidence>
<organism evidence="3">
    <name type="scientific">Salinispirillum sp. LH 10-3-1</name>
    <dbReference type="NCBI Taxonomy" id="2952525"/>
    <lineage>
        <taxon>Bacteria</taxon>
        <taxon>Pseudomonadati</taxon>
        <taxon>Pseudomonadota</taxon>
        <taxon>Gammaproteobacteria</taxon>
        <taxon>Oceanospirillales</taxon>
        <taxon>Saccharospirillaceae</taxon>
        <taxon>Salinispirillum</taxon>
    </lineage>
</organism>
<dbReference type="InterPro" id="IPR011460">
    <property type="entry name" value="Lcl_C"/>
</dbReference>
<dbReference type="EMBL" id="CP101717">
    <property type="protein sequence ID" value="WLD59269.1"/>
    <property type="molecule type" value="Genomic_DNA"/>
</dbReference>
<evidence type="ECO:0000313" key="3">
    <source>
        <dbReference type="EMBL" id="WLD59269.1"/>
    </source>
</evidence>
<proteinExistence type="predicted"/>
<keyword evidence="1" id="KW-0732">Signal</keyword>
<reference evidence="3" key="1">
    <citation type="submission" date="2022-07" db="EMBL/GenBank/DDBJ databases">
        <title>Complete genome sequence of Salinispirillum sp. LH10-3-1 capable of multiple carbohydrate inversion isolated from a soda lake.</title>
        <authorList>
            <person name="Liu J."/>
            <person name="Zhai Y."/>
            <person name="Zhang H."/>
            <person name="Yang H."/>
            <person name="Qu J."/>
            <person name="Li J."/>
        </authorList>
    </citation>
    <scope>NUCLEOTIDE SEQUENCE</scope>
    <source>
        <strain evidence="3">LH 10-3-1</strain>
    </source>
</reference>
<dbReference type="RefSeq" id="WP_304996560.1">
    <property type="nucleotide sequence ID" value="NZ_CP101717.1"/>
</dbReference>
<protein>
    <submittedName>
        <fullName evidence="3">DUF1566 domain-containing protein</fullName>
    </submittedName>
</protein>
<dbReference type="PANTHER" id="PTHR35812">
    <property type="entry name" value="LIPOPROTEIN"/>
    <property type="match status" value="1"/>
</dbReference>
<sequence length="180" mass="20414">MHRHHRRKLLFALAGSLIIPFAAAQESLFCTYPGNPRNPDTTYLLNMDGTVVDQRTALMWDRCAWGQQGNECSGTAASFNWSQMRNAVETANAQAYKGFNDWRMPNLDELKSLVESCRMRPAINTNVFPNTPSNWFWSMPAIATEAEDTAGVYFFDGYGYGYGHRNNQGYGRVRLVRNAQ</sequence>
<accession>A0AB38YIN3</accession>
<dbReference type="PANTHER" id="PTHR35812:SF1">
    <property type="entry name" value="LIPOPROTEIN"/>
    <property type="match status" value="1"/>
</dbReference>
<feature type="signal peptide" evidence="1">
    <location>
        <begin position="1"/>
        <end position="24"/>
    </location>
</feature>
<evidence type="ECO:0000256" key="1">
    <source>
        <dbReference type="SAM" id="SignalP"/>
    </source>
</evidence>
<name>A0AB38YIN3_9GAMM</name>
<dbReference type="Pfam" id="PF07603">
    <property type="entry name" value="Lcl_C"/>
    <property type="match status" value="1"/>
</dbReference>
<feature type="chain" id="PRO_5044280054" evidence="1">
    <location>
        <begin position="25"/>
        <end position="180"/>
    </location>
</feature>
<dbReference type="AlphaFoldDB" id="A0AB38YIN3"/>
<feature type="domain" description="Lcl C-terminal" evidence="2">
    <location>
        <begin position="49"/>
        <end position="177"/>
    </location>
</feature>
<gene>
    <name evidence="3" type="ORF">NFC81_05680</name>
</gene>